<dbReference type="PROSITE" id="PS50249">
    <property type="entry name" value="MPN"/>
    <property type="match status" value="1"/>
</dbReference>
<evidence type="ECO:0000313" key="11">
    <source>
        <dbReference type="EMBL" id="KAK2171461.1"/>
    </source>
</evidence>
<feature type="domain" description="MPN" evidence="7">
    <location>
        <begin position="814"/>
        <end position="948"/>
    </location>
</feature>
<dbReference type="AlphaFoldDB" id="A0AAD9NKC2"/>
<feature type="compositionally biased region" description="Basic and acidic residues" evidence="5">
    <location>
        <begin position="463"/>
        <end position="478"/>
    </location>
</feature>
<feature type="domain" description="SANT" evidence="9">
    <location>
        <begin position="71"/>
        <end position="122"/>
    </location>
</feature>
<proteinExistence type="inferred from homology"/>
<keyword evidence="3" id="KW-0539">Nucleus</keyword>
<dbReference type="InterPro" id="IPR000555">
    <property type="entry name" value="JAMM/MPN+_dom"/>
</dbReference>
<dbReference type="InterPro" id="IPR050242">
    <property type="entry name" value="JAMM_MPN+_peptidase_M67A"/>
</dbReference>
<accession>A0AAD9NKC2</accession>
<protein>
    <recommendedName>
        <fullName evidence="4">Myb-like, SWIRM and MPN domain-containing protein 1</fullName>
    </recommendedName>
</protein>
<evidence type="ECO:0000259" key="9">
    <source>
        <dbReference type="PROSITE" id="PS51293"/>
    </source>
</evidence>
<dbReference type="Gene3D" id="3.40.140.10">
    <property type="entry name" value="Cytidine Deaminase, domain 2"/>
    <property type="match status" value="1"/>
</dbReference>
<dbReference type="SUPFAM" id="SSF102712">
    <property type="entry name" value="JAB1/MPN domain"/>
    <property type="match status" value="1"/>
</dbReference>
<dbReference type="GO" id="GO:0008237">
    <property type="term" value="F:metallopeptidase activity"/>
    <property type="evidence" value="ECO:0007669"/>
    <property type="project" value="InterPro"/>
</dbReference>
<dbReference type="EMBL" id="JAODUO010001061">
    <property type="protein sequence ID" value="KAK2171461.1"/>
    <property type="molecule type" value="Genomic_DNA"/>
</dbReference>
<evidence type="ECO:0000259" key="6">
    <source>
        <dbReference type="PROSITE" id="PS50090"/>
    </source>
</evidence>
<dbReference type="InterPro" id="IPR007526">
    <property type="entry name" value="SWIRM"/>
</dbReference>
<evidence type="ECO:0000259" key="8">
    <source>
        <dbReference type="PROSITE" id="PS50934"/>
    </source>
</evidence>
<dbReference type="Pfam" id="PF01398">
    <property type="entry name" value="JAB"/>
    <property type="match status" value="1"/>
</dbReference>
<evidence type="ECO:0000259" key="10">
    <source>
        <dbReference type="PROSITE" id="PS51294"/>
    </source>
</evidence>
<comment type="caution">
    <text evidence="11">The sequence shown here is derived from an EMBL/GenBank/DDBJ whole genome shotgun (WGS) entry which is preliminary data.</text>
</comment>
<evidence type="ECO:0000256" key="4">
    <source>
        <dbReference type="ARBA" id="ARBA00032256"/>
    </source>
</evidence>
<dbReference type="Gene3D" id="1.10.10.60">
    <property type="entry name" value="Homeodomain-like"/>
    <property type="match status" value="1"/>
</dbReference>
<dbReference type="GO" id="GO:0003677">
    <property type="term" value="F:DNA binding"/>
    <property type="evidence" value="ECO:0007669"/>
    <property type="project" value="UniProtKB-KW"/>
</dbReference>
<comment type="similarity">
    <text evidence="1">Belongs to the peptidase M67A family. MYSM1 subfamily.</text>
</comment>
<evidence type="ECO:0000256" key="5">
    <source>
        <dbReference type="SAM" id="MobiDB-lite"/>
    </source>
</evidence>
<evidence type="ECO:0000259" key="7">
    <source>
        <dbReference type="PROSITE" id="PS50249"/>
    </source>
</evidence>
<dbReference type="PROSITE" id="PS51293">
    <property type="entry name" value="SANT"/>
    <property type="match status" value="1"/>
</dbReference>
<dbReference type="PANTHER" id="PTHR10410">
    <property type="entry name" value="EUKARYOTIC TRANSLATION INITIATION FACTOR 3 -RELATED"/>
    <property type="match status" value="1"/>
</dbReference>
<name>A0AAD9NKC2_RIDPI</name>
<dbReference type="InterPro" id="IPR009057">
    <property type="entry name" value="Homeodomain-like_sf"/>
</dbReference>
<feature type="region of interest" description="Disordered" evidence="5">
    <location>
        <begin position="1"/>
        <end position="25"/>
    </location>
</feature>
<feature type="region of interest" description="Disordered" evidence="5">
    <location>
        <begin position="171"/>
        <end position="203"/>
    </location>
</feature>
<feature type="compositionally biased region" description="Basic and acidic residues" evidence="5">
    <location>
        <begin position="1"/>
        <end position="11"/>
    </location>
</feature>
<feature type="region of interest" description="Disordered" evidence="5">
    <location>
        <begin position="600"/>
        <end position="619"/>
    </location>
</feature>
<dbReference type="InterPro" id="IPR037518">
    <property type="entry name" value="MPN"/>
</dbReference>
<dbReference type="SUPFAM" id="SSF46689">
    <property type="entry name" value="Homeodomain-like"/>
    <property type="match status" value="2"/>
</dbReference>
<feature type="region of interest" description="Disordered" evidence="5">
    <location>
        <begin position="227"/>
        <end position="281"/>
    </location>
</feature>
<dbReference type="InterPro" id="IPR001005">
    <property type="entry name" value="SANT/Myb"/>
</dbReference>
<feature type="compositionally biased region" description="Basic and acidic residues" evidence="5">
    <location>
        <begin position="600"/>
        <end position="611"/>
    </location>
</feature>
<organism evidence="11 12">
    <name type="scientific">Ridgeia piscesae</name>
    <name type="common">Tubeworm</name>
    <dbReference type="NCBI Taxonomy" id="27915"/>
    <lineage>
        <taxon>Eukaryota</taxon>
        <taxon>Metazoa</taxon>
        <taxon>Spiralia</taxon>
        <taxon>Lophotrochozoa</taxon>
        <taxon>Annelida</taxon>
        <taxon>Polychaeta</taxon>
        <taxon>Sedentaria</taxon>
        <taxon>Canalipalpata</taxon>
        <taxon>Sabellida</taxon>
        <taxon>Siboglinidae</taxon>
        <taxon>Ridgeia</taxon>
    </lineage>
</organism>
<feature type="region of interest" description="Disordered" evidence="5">
    <location>
        <begin position="463"/>
        <end position="490"/>
    </location>
</feature>
<dbReference type="Pfam" id="PF00249">
    <property type="entry name" value="Myb_DNA-binding"/>
    <property type="match status" value="1"/>
</dbReference>
<dbReference type="InterPro" id="IPR036388">
    <property type="entry name" value="WH-like_DNA-bd_sf"/>
</dbReference>
<evidence type="ECO:0000313" key="12">
    <source>
        <dbReference type="Proteomes" id="UP001209878"/>
    </source>
</evidence>
<dbReference type="PROSITE" id="PS50934">
    <property type="entry name" value="SWIRM"/>
    <property type="match status" value="1"/>
</dbReference>
<evidence type="ECO:0000256" key="3">
    <source>
        <dbReference type="ARBA" id="ARBA00023242"/>
    </source>
</evidence>
<dbReference type="PROSITE" id="PS51294">
    <property type="entry name" value="HTH_MYB"/>
    <property type="match status" value="1"/>
</dbReference>
<reference evidence="11" key="1">
    <citation type="journal article" date="2023" name="Mol. Biol. Evol.">
        <title>Third-Generation Sequencing Reveals the Adaptive Role of the Epigenome in Three Deep-Sea Polychaetes.</title>
        <authorList>
            <person name="Perez M."/>
            <person name="Aroh O."/>
            <person name="Sun Y."/>
            <person name="Lan Y."/>
            <person name="Juniper S.K."/>
            <person name="Young C.R."/>
            <person name="Angers B."/>
            <person name="Qian P.Y."/>
        </authorList>
    </citation>
    <scope>NUCLEOTIDE SEQUENCE</scope>
    <source>
        <strain evidence="11">R07B-5</strain>
    </source>
</reference>
<evidence type="ECO:0000256" key="2">
    <source>
        <dbReference type="ARBA" id="ARBA00023125"/>
    </source>
</evidence>
<dbReference type="Gene3D" id="1.10.10.10">
    <property type="entry name" value="Winged helix-like DNA-binding domain superfamily/Winged helix DNA-binding domain"/>
    <property type="match status" value="1"/>
</dbReference>
<dbReference type="CDD" id="cd00167">
    <property type="entry name" value="SANT"/>
    <property type="match status" value="1"/>
</dbReference>
<feature type="domain" description="SWIRM" evidence="8">
    <location>
        <begin position="637"/>
        <end position="736"/>
    </location>
</feature>
<feature type="compositionally biased region" description="Polar residues" evidence="5">
    <location>
        <begin position="255"/>
        <end position="268"/>
    </location>
</feature>
<dbReference type="Proteomes" id="UP001209878">
    <property type="component" value="Unassembled WGS sequence"/>
</dbReference>
<sequence>MTAPEVEKDMVLSDTGDDDLPSKSAHLQPEFTQHPWVLEQGWTLDNGIDEKSKAVIEKMLQEEQPSNVPLSHKKQWTEEEKDMFFKGLELFGHSWSKISSLIPTRTSQQVKYFAQHHLKQKNKSSMLTKPQSQVSQSVHQMLNSVTTAQPTVTSLMPKGKRAEGQKALRRKLNTSAKQYLPKSRLGKERNTKTRKQPTGGVTVSHSLEVIHINKVSEDSCDEEIDVIDTDDTGDMTVGGTAVSSAGLGERHSDPGETNSDLGGNNSDPGESHSDPGKSYSGIDAVTCIEADTETQTEDDTKTYRRYSGDDVSVRRDTAAKNQPCSDTGVMCTNSGTVTEIYPSVAQLSPFDTGRAATVKTVCGCSTIHTHSHRCSKSGSTHCTNIDMPLSLSPCPPASGMCPESGVGECSQVTDADTSPPGLLGAQAEGGVSCFPDQNAGLISVEIANLGECRGEATLSTREQGKTDACKGRHGRENTNDGLSDVSPVSMGTGDTVSAKIGDTMSIRVGDTMSVHACDTLSVTTGDTVSVMAGDTVSVQPGDTVSGDNVYAQAGDTVYVQAGDTAPEQTGDTVSVEPCDTVSVPAGDTVSVRDGDTVSVRDGDTVSVRDGDGEREEDDEEHLGEYAVLTSNGDLVYMVNPTSEVVLASGVISDQERLIHSEFFDNRPGLKTPDRYLRIRTYITDSWRRCKPSYLTKTSVRPGLRNCGDVNCIGRIHSYLEQLGAINFGCSQVQYNRPVRSVPTKVTRDTTSEEEQQCVTTERLAIIHARKRRVRDEQGNWVDEGDLEGKTIQHDNITPGSQQPTSKVTKAPFHVVIEYSALLIMDVHAHLSKTEVIGLLGGEYSSEEGELHVMMAQPCDSISTGMQCEMDPVSQTEACDVIRGMGQVVLGWYHSHPTFAPNPSVRDLETQHKFQGWFAKGGSPFIGVIVNPYNKQTPSHHSQFKCLVVCSDGDVNIAVTNTGEWNVSLQFL</sequence>
<dbReference type="SMART" id="SM00717">
    <property type="entry name" value="SANT"/>
    <property type="match status" value="1"/>
</dbReference>
<feature type="domain" description="HTH myb-type" evidence="10">
    <location>
        <begin position="73"/>
        <end position="122"/>
    </location>
</feature>
<keyword evidence="12" id="KW-1185">Reference proteome</keyword>
<dbReference type="PROSITE" id="PS50090">
    <property type="entry name" value="MYB_LIKE"/>
    <property type="match status" value="1"/>
</dbReference>
<dbReference type="InterPro" id="IPR017884">
    <property type="entry name" value="SANT_dom"/>
</dbReference>
<gene>
    <name evidence="11" type="ORF">NP493_1062g00009</name>
</gene>
<feature type="domain" description="Myb-like" evidence="6">
    <location>
        <begin position="68"/>
        <end position="118"/>
    </location>
</feature>
<dbReference type="InterPro" id="IPR017930">
    <property type="entry name" value="Myb_dom"/>
</dbReference>
<dbReference type="Pfam" id="PF04433">
    <property type="entry name" value="SWIRM"/>
    <property type="match status" value="1"/>
</dbReference>
<keyword evidence="2" id="KW-0238">DNA-binding</keyword>
<evidence type="ECO:0000256" key="1">
    <source>
        <dbReference type="ARBA" id="ARBA00007194"/>
    </source>
</evidence>